<feature type="transmembrane region" description="Helical" evidence="8">
    <location>
        <begin position="368"/>
        <end position="395"/>
    </location>
</feature>
<dbReference type="InParanoid" id="K0KUM2"/>
<dbReference type="PANTHER" id="PTHR23501">
    <property type="entry name" value="MAJOR FACILITATOR SUPERFAMILY"/>
    <property type="match status" value="1"/>
</dbReference>
<dbReference type="eggNOG" id="KOG0254">
    <property type="taxonomic scope" value="Eukaryota"/>
</dbReference>
<gene>
    <name evidence="10" type="ORF">BN7_6489</name>
</gene>
<dbReference type="InterPro" id="IPR020846">
    <property type="entry name" value="MFS_dom"/>
</dbReference>
<feature type="transmembrane region" description="Helical" evidence="8">
    <location>
        <begin position="407"/>
        <end position="428"/>
    </location>
</feature>
<proteinExistence type="inferred from homology"/>
<dbReference type="GO" id="GO:0015343">
    <property type="term" value="F:siderophore-iron transmembrane transporter activity"/>
    <property type="evidence" value="ECO:0007669"/>
    <property type="project" value="TreeGrafter"/>
</dbReference>
<dbReference type="Pfam" id="PF07690">
    <property type="entry name" value="MFS_1"/>
    <property type="match status" value="1"/>
</dbReference>
<organism evidence="10 11">
    <name type="scientific">Wickerhamomyces ciferrii (strain ATCC 14091 / BCRC 22168 / CBS 111 / JCM 3599 / NBRC 0793 / NRRL Y-1031 F-60-10)</name>
    <name type="common">Yeast</name>
    <name type="synonym">Pichia ciferrii</name>
    <dbReference type="NCBI Taxonomy" id="1206466"/>
    <lineage>
        <taxon>Eukaryota</taxon>
        <taxon>Fungi</taxon>
        <taxon>Dikarya</taxon>
        <taxon>Ascomycota</taxon>
        <taxon>Saccharomycotina</taxon>
        <taxon>Saccharomycetes</taxon>
        <taxon>Phaffomycetales</taxon>
        <taxon>Wickerhamomycetaceae</taxon>
        <taxon>Wickerhamomyces</taxon>
    </lineage>
</organism>
<dbReference type="FunFam" id="1.20.1250.20:FF:000197">
    <property type="entry name" value="Siderophore iron transporter 1"/>
    <property type="match status" value="1"/>
</dbReference>
<keyword evidence="7 8" id="KW-0472">Membrane</keyword>
<dbReference type="SUPFAM" id="SSF103473">
    <property type="entry name" value="MFS general substrate transporter"/>
    <property type="match status" value="1"/>
</dbReference>
<evidence type="ECO:0000256" key="6">
    <source>
        <dbReference type="ARBA" id="ARBA00023065"/>
    </source>
</evidence>
<keyword evidence="11" id="KW-1185">Reference proteome</keyword>
<evidence type="ECO:0000256" key="5">
    <source>
        <dbReference type="ARBA" id="ARBA00022989"/>
    </source>
</evidence>
<comment type="subcellular location">
    <subcellularLocation>
        <location evidence="1">Endomembrane system</location>
        <topology evidence="1">Multi-pass membrane protein</topology>
    </subcellularLocation>
</comment>
<dbReference type="GO" id="GO:0005886">
    <property type="term" value="C:plasma membrane"/>
    <property type="evidence" value="ECO:0007669"/>
    <property type="project" value="TreeGrafter"/>
</dbReference>
<accession>K0KUM2</accession>
<evidence type="ECO:0000313" key="10">
    <source>
        <dbReference type="EMBL" id="CCH46886.1"/>
    </source>
</evidence>
<protein>
    <submittedName>
        <fullName evidence="10">Siderophore iron transporter</fullName>
    </submittedName>
</protein>
<dbReference type="HOGENOM" id="CLU_012970_2_1_1"/>
<dbReference type="Proteomes" id="UP000009328">
    <property type="component" value="Unassembled WGS sequence"/>
</dbReference>
<reference evidence="10 11" key="1">
    <citation type="journal article" date="2012" name="Eukaryot. Cell">
        <title>Draft genome sequence of Wickerhamomyces ciferrii NRRL Y-1031 F-60-10.</title>
        <authorList>
            <person name="Schneider J."/>
            <person name="Andrea H."/>
            <person name="Blom J."/>
            <person name="Jaenicke S."/>
            <person name="Ruckert C."/>
            <person name="Schorsch C."/>
            <person name="Szczepanowski R."/>
            <person name="Farwick M."/>
            <person name="Goesmann A."/>
            <person name="Puhler A."/>
            <person name="Schaffer S."/>
            <person name="Tauch A."/>
            <person name="Kohler T."/>
            <person name="Brinkrolf K."/>
        </authorList>
    </citation>
    <scope>NUCLEOTIDE SEQUENCE [LARGE SCALE GENOMIC DNA]</scope>
    <source>
        <strain evidence="11">ATCC 14091 / BCRC 22168 / CBS 111 / JCM 3599 / NBRC 0793 / NRRL Y-1031 F-60-10</strain>
    </source>
</reference>
<evidence type="ECO:0000313" key="11">
    <source>
        <dbReference type="Proteomes" id="UP000009328"/>
    </source>
</evidence>
<dbReference type="Gene3D" id="1.20.1250.20">
    <property type="entry name" value="MFS general substrate transporter like domains"/>
    <property type="match status" value="2"/>
</dbReference>
<feature type="transmembrane region" description="Helical" evidence="8">
    <location>
        <begin position="150"/>
        <end position="168"/>
    </location>
</feature>
<comment type="caution">
    <text evidence="10">The sequence shown here is derived from an EMBL/GenBank/DDBJ whole genome shotgun (WGS) entry which is preliminary data.</text>
</comment>
<feature type="transmembrane region" description="Helical" evidence="8">
    <location>
        <begin position="236"/>
        <end position="259"/>
    </location>
</feature>
<feature type="transmembrane region" description="Helical" evidence="8">
    <location>
        <begin position="301"/>
        <end position="319"/>
    </location>
</feature>
<evidence type="ECO:0000256" key="2">
    <source>
        <dbReference type="ARBA" id="ARBA00008335"/>
    </source>
</evidence>
<dbReference type="FunCoup" id="K0KUM2">
    <property type="interactions" value="27"/>
</dbReference>
<dbReference type="PANTHER" id="PTHR23501:SF92">
    <property type="entry name" value="GLUTATHIONE EXCHANGER 1-RELATED"/>
    <property type="match status" value="1"/>
</dbReference>
<dbReference type="AlphaFoldDB" id="K0KUM2"/>
<evidence type="ECO:0000256" key="3">
    <source>
        <dbReference type="ARBA" id="ARBA00022448"/>
    </source>
</evidence>
<evidence type="ECO:0000256" key="1">
    <source>
        <dbReference type="ARBA" id="ARBA00004127"/>
    </source>
</evidence>
<dbReference type="InterPro" id="IPR036259">
    <property type="entry name" value="MFS_trans_sf"/>
</dbReference>
<keyword evidence="3" id="KW-0813">Transport</keyword>
<feature type="transmembrane region" description="Helical" evidence="8">
    <location>
        <begin position="575"/>
        <end position="594"/>
    </location>
</feature>
<dbReference type="GO" id="GO:0005768">
    <property type="term" value="C:endosome"/>
    <property type="evidence" value="ECO:0007669"/>
    <property type="project" value="TreeGrafter"/>
</dbReference>
<feature type="transmembrane region" description="Helical" evidence="8">
    <location>
        <begin position="503"/>
        <end position="524"/>
    </location>
</feature>
<evidence type="ECO:0000259" key="9">
    <source>
        <dbReference type="PROSITE" id="PS50850"/>
    </source>
</evidence>
<evidence type="ECO:0000256" key="7">
    <source>
        <dbReference type="ARBA" id="ARBA00023136"/>
    </source>
</evidence>
<evidence type="ECO:0000256" key="4">
    <source>
        <dbReference type="ARBA" id="ARBA00022692"/>
    </source>
</evidence>
<keyword evidence="4 8" id="KW-0812">Transmembrane</keyword>
<dbReference type="GO" id="GO:0005774">
    <property type="term" value="C:vacuolar membrane"/>
    <property type="evidence" value="ECO:0007669"/>
    <property type="project" value="TreeGrafter"/>
</dbReference>
<name>K0KUM2_WICCF</name>
<feature type="transmembrane region" description="Helical" evidence="8">
    <location>
        <begin position="331"/>
        <end position="348"/>
    </location>
</feature>
<feature type="transmembrane region" description="Helical" evidence="8">
    <location>
        <begin position="118"/>
        <end position="138"/>
    </location>
</feature>
<feature type="transmembrane region" description="Helical" evidence="8">
    <location>
        <begin position="463"/>
        <end position="483"/>
    </location>
</feature>
<comment type="similarity">
    <text evidence="2">Belongs to the major facilitator superfamily.</text>
</comment>
<feature type="transmembrane region" description="Helical" evidence="8">
    <location>
        <begin position="180"/>
        <end position="199"/>
    </location>
</feature>
<keyword evidence="5 8" id="KW-1133">Transmembrane helix</keyword>
<dbReference type="InterPro" id="IPR011701">
    <property type="entry name" value="MFS"/>
</dbReference>
<feature type="transmembrane region" description="Helical" evidence="8">
    <location>
        <begin position="79"/>
        <end position="98"/>
    </location>
</feature>
<keyword evidence="6" id="KW-0406">Ion transport</keyword>
<evidence type="ECO:0000256" key="8">
    <source>
        <dbReference type="SAM" id="Phobius"/>
    </source>
</evidence>
<sequence>MTSTSNDKTDPIKNTIHEITSNELNKQYSQDDDIEKLASHDVQSHEDKESIEKILDEYSGTKSIVLKKTEILAKQYNSIWYRSLLLFSAFLIGYGYGLDSNIRYVYTGYAQSAYGTHSLISTVGVINAVIGGASQLVIARLSDVFGRLELLIVSIVFYTMGTIIQSQAYDIQRFCAGSVFYNLGYVGVLLVVTLIIADFSTLRWRSLYQCTTTLPFIINTWISGDITEAVNPLENWSWGIGMWAFIFPLSALPFVLCILHMRLKAGKTKEWKIVKQQKTFYQSHGIWSFLIELYWRLDIMGILLLTVLLGCILVPLTVAGGVTSKWAQGEIIGPLVLGVVLIPIFGAYETYIARYPMASYKLIKDRGVWSALIITFLLNFMGSIYGGYLYTVLVVAMNQSIKSATRIAIISSFVSVVWSPLFGVIVAYVRRLKLFILCGISLFLTGLGLLYHFRGYESSKNGVIGAMVVMGIGMTMYTGPVSLTVQASTNHDNMATVISLLYTVFRIGSGCGSAVSGAIWSNLLPKRLESDLSKFGNSTLSTFAYFSPYEFIVEYPYGSQIRMAMIESYRYIQKMEITIALIFCSLMLIFAFLLRDPELIDEQAQNDLSDDELINTKSSDPIADLILKWIKKDKPVK</sequence>
<feature type="domain" description="Major facilitator superfamily (MFS) profile" evidence="9">
    <location>
        <begin position="85"/>
        <end position="562"/>
    </location>
</feature>
<dbReference type="EMBL" id="CAIF01000279">
    <property type="protein sequence ID" value="CCH46886.1"/>
    <property type="molecule type" value="Genomic_DNA"/>
</dbReference>
<feature type="transmembrane region" description="Helical" evidence="8">
    <location>
        <begin position="434"/>
        <end position="451"/>
    </location>
</feature>
<dbReference type="PROSITE" id="PS50850">
    <property type="entry name" value="MFS"/>
    <property type="match status" value="1"/>
</dbReference>